<evidence type="ECO:0000256" key="1">
    <source>
        <dbReference type="ARBA" id="ARBA00005187"/>
    </source>
</evidence>
<organism evidence="5 6">
    <name type="scientific">Desulfonema ishimotonii</name>
    <dbReference type="NCBI Taxonomy" id="45657"/>
    <lineage>
        <taxon>Bacteria</taxon>
        <taxon>Pseudomonadati</taxon>
        <taxon>Thermodesulfobacteriota</taxon>
        <taxon>Desulfobacteria</taxon>
        <taxon>Desulfobacterales</taxon>
        <taxon>Desulfococcaceae</taxon>
        <taxon>Desulfonema</taxon>
    </lineage>
</organism>
<dbReference type="PANTHER" id="PTHR43284">
    <property type="entry name" value="ASPARAGINE SYNTHETASE (GLUTAMINE-HYDROLYZING)"/>
    <property type="match status" value="1"/>
</dbReference>
<accession>A0A401FVH7</accession>
<name>A0A401FVH7_9BACT</name>
<dbReference type="AlphaFoldDB" id="A0A401FVH7"/>
<dbReference type="Gene3D" id="3.60.20.10">
    <property type="entry name" value="Glutamine Phosphoribosylpyrophosphate, subunit 1, domain 1"/>
    <property type="match status" value="1"/>
</dbReference>
<dbReference type="InterPro" id="IPR051786">
    <property type="entry name" value="ASN_synthetase/amidase"/>
</dbReference>
<evidence type="ECO:0000259" key="4">
    <source>
        <dbReference type="PROSITE" id="PS51278"/>
    </source>
</evidence>
<dbReference type="Proteomes" id="UP000288096">
    <property type="component" value="Unassembled WGS sequence"/>
</dbReference>
<dbReference type="InterPro" id="IPR017932">
    <property type="entry name" value="GATase_2_dom"/>
</dbReference>
<evidence type="ECO:0000313" key="5">
    <source>
        <dbReference type="EMBL" id="GBC60944.1"/>
    </source>
</evidence>
<dbReference type="SUPFAM" id="SSF52402">
    <property type="entry name" value="Adenine nucleotide alpha hydrolases-like"/>
    <property type="match status" value="1"/>
</dbReference>
<evidence type="ECO:0000256" key="3">
    <source>
        <dbReference type="ARBA" id="ARBA00048741"/>
    </source>
</evidence>
<gene>
    <name evidence="5" type="ORF">DENIS_1904</name>
</gene>
<keyword evidence="6" id="KW-1185">Reference proteome</keyword>
<proteinExistence type="predicted"/>
<evidence type="ECO:0000313" key="6">
    <source>
        <dbReference type="Proteomes" id="UP000288096"/>
    </source>
</evidence>
<dbReference type="PROSITE" id="PS51278">
    <property type="entry name" value="GATASE_TYPE_2"/>
    <property type="match status" value="1"/>
</dbReference>
<sequence>MSLILGCYSFKKEIGKKEIRSVLDDFSLGGERALRTEFRGRLALSVTGSHSDCIAENEDRSLTVLFSGEIYDFEDAVSRLMEMGYTFRDPENCAEFVLNAYAAYGDAFLETVNGIFALAIRDREKEELVLANDPFGLYPLFICHKNDMCIFCTEYEPITRYEKFDRSLDYDAVAEYFTLGMPLGDRTFFKDIRNLSPGSVLRLKQGHCHLRRYDEPDIRIDRDKSITEFAEVIAGSFRRAVQARVKHPENMRCALTGGADTRLILSCLTRAQRQAIVFYTEKSPFLSEEQDRDVRIARMLADRLNLSFEVVNQERYTFGTAYFEETRVRSFEKRLSGICGSQFMGGTCYRYSPIEIAKMGTERHRAIRYRLEKLFEPAILERIQDPYISLFREIGRIRSDNRQLAFSMFQFARGYFTNIFGGTRNAWLDSYRHWTRVSSPFCDTALLKLLLSVPKAYSVRHRLYNLIYKNHFPELLDIPTNSPLARREESCMTYICDGVEPKSVRNPNYTNALRAFLKHPLTWERGMYRSRNMMNLICYGERNAALRFAMKLITRLERKHGPIRSALDLMAARGKSYPRAELFQKHLHSRKGDRRLMDSFTDFEAWYRALVV</sequence>
<dbReference type="PANTHER" id="PTHR43284:SF1">
    <property type="entry name" value="ASPARAGINE SYNTHETASE"/>
    <property type="match status" value="1"/>
</dbReference>
<comment type="caution">
    <text evidence="5">The sequence shown here is derived from an EMBL/GenBank/DDBJ whole genome shotgun (WGS) entry which is preliminary data.</text>
</comment>
<dbReference type="GO" id="GO:0004066">
    <property type="term" value="F:asparagine synthase (glutamine-hydrolyzing) activity"/>
    <property type="evidence" value="ECO:0007669"/>
    <property type="project" value="UniProtKB-EC"/>
</dbReference>
<reference evidence="6" key="2">
    <citation type="submission" date="2019-01" db="EMBL/GenBank/DDBJ databases">
        <title>Genome sequence of Desulfonema ishimotonii strain Tokyo 01.</title>
        <authorList>
            <person name="Fukui M."/>
        </authorList>
    </citation>
    <scope>NUCLEOTIDE SEQUENCE [LARGE SCALE GENOMIC DNA]</scope>
    <source>
        <strain evidence="6">Tokyo 01</strain>
    </source>
</reference>
<dbReference type="SUPFAM" id="SSF56235">
    <property type="entry name" value="N-terminal nucleophile aminohydrolases (Ntn hydrolases)"/>
    <property type="match status" value="1"/>
</dbReference>
<dbReference type="EC" id="6.3.5.4" evidence="2"/>
<reference evidence="6" key="1">
    <citation type="submission" date="2017-11" db="EMBL/GenBank/DDBJ databases">
        <authorList>
            <person name="Watanabe M."/>
            <person name="Kojima H."/>
        </authorList>
    </citation>
    <scope>NUCLEOTIDE SEQUENCE [LARGE SCALE GENOMIC DNA]</scope>
    <source>
        <strain evidence="6">Tokyo 01</strain>
    </source>
</reference>
<dbReference type="InterPro" id="IPR014729">
    <property type="entry name" value="Rossmann-like_a/b/a_fold"/>
</dbReference>
<comment type="catalytic activity">
    <reaction evidence="3">
        <text>L-aspartate + L-glutamine + ATP + H2O = L-asparagine + L-glutamate + AMP + diphosphate + H(+)</text>
        <dbReference type="Rhea" id="RHEA:12228"/>
        <dbReference type="ChEBI" id="CHEBI:15377"/>
        <dbReference type="ChEBI" id="CHEBI:15378"/>
        <dbReference type="ChEBI" id="CHEBI:29985"/>
        <dbReference type="ChEBI" id="CHEBI:29991"/>
        <dbReference type="ChEBI" id="CHEBI:30616"/>
        <dbReference type="ChEBI" id="CHEBI:33019"/>
        <dbReference type="ChEBI" id="CHEBI:58048"/>
        <dbReference type="ChEBI" id="CHEBI:58359"/>
        <dbReference type="ChEBI" id="CHEBI:456215"/>
        <dbReference type="EC" id="6.3.5.4"/>
    </reaction>
</comment>
<dbReference type="RefSeq" id="WP_124328295.1">
    <property type="nucleotide sequence ID" value="NZ_BEXT01000001.1"/>
</dbReference>
<comment type="pathway">
    <text evidence="1">Amino-acid biosynthesis; L-asparagine biosynthesis; L-asparagine from L-aspartate (L-Gln route): step 1/1.</text>
</comment>
<protein>
    <recommendedName>
        <fullName evidence="2">asparagine synthase (glutamine-hydrolyzing)</fullName>
        <ecNumber evidence="2">6.3.5.4</ecNumber>
    </recommendedName>
</protein>
<dbReference type="Gene3D" id="3.40.50.620">
    <property type="entry name" value="HUPs"/>
    <property type="match status" value="1"/>
</dbReference>
<feature type="domain" description="Glutamine amidotransferase type-2" evidence="4">
    <location>
        <begin position="1"/>
        <end position="206"/>
    </location>
</feature>
<dbReference type="InterPro" id="IPR029055">
    <property type="entry name" value="Ntn_hydrolases_N"/>
</dbReference>
<dbReference type="OrthoDB" id="9763290at2"/>
<dbReference type="EMBL" id="BEXT01000001">
    <property type="protein sequence ID" value="GBC60944.1"/>
    <property type="molecule type" value="Genomic_DNA"/>
</dbReference>
<dbReference type="Pfam" id="PF13537">
    <property type="entry name" value="GATase_7"/>
    <property type="match status" value="1"/>
</dbReference>
<evidence type="ECO:0000256" key="2">
    <source>
        <dbReference type="ARBA" id="ARBA00012737"/>
    </source>
</evidence>